<evidence type="ECO:0000259" key="1">
    <source>
        <dbReference type="Pfam" id="PF13474"/>
    </source>
</evidence>
<accession>A0ABM8IKZ4</accession>
<dbReference type="InterPro" id="IPR037401">
    <property type="entry name" value="SnoaL-like"/>
</dbReference>
<dbReference type="Pfam" id="PF13474">
    <property type="entry name" value="SnoaL_3"/>
    <property type="match status" value="1"/>
</dbReference>
<keyword evidence="3" id="KW-1185">Reference proteome</keyword>
<dbReference type="Gene3D" id="3.10.450.50">
    <property type="match status" value="1"/>
</dbReference>
<evidence type="ECO:0000313" key="2">
    <source>
        <dbReference type="EMBL" id="BEH00328.1"/>
    </source>
</evidence>
<gene>
    <name evidence="2" type="ORF">BSYN_25920</name>
</gene>
<sequence>MAGAKKSISEMLDRSFQAFMDKKLDSISVLLADSGLFCGTDPGELWNKKAICDEYAKVFADTSIKSQMPKPDKREILVQKDGKSAIVIEQLKGLSFCPNVPLRWVYYVVKEKEGWKINFSSIALIPYNKDLPMINKAVEQQK</sequence>
<dbReference type="InterPro" id="IPR032710">
    <property type="entry name" value="NTF2-like_dom_sf"/>
</dbReference>
<name>A0ABM8IKZ4_9BACE</name>
<evidence type="ECO:0000313" key="3">
    <source>
        <dbReference type="Proteomes" id="UP001496674"/>
    </source>
</evidence>
<protein>
    <recommendedName>
        <fullName evidence="1">SnoaL-like domain-containing protein</fullName>
    </recommendedName>
</protein>
<organism evidence="2 3">
    <name type="scientific">Bacteroides sedimenti</name>
    <dbReference type="NCBI Taxonomy" id="2136147"/>
    <lineage>
        <taxon>Bacteria</taxon>
        <taxon>Pseudomonadati</taxon>
        <taxon>Bacteroidota</taxon>
        <taxon>Bacteroidia</taxon>
        <taxon>Bacteroidales</taxon>
        <taxon>Bacteroidaceae</taxon>
        <taxon>Bacteroides</taxon>
    </lineage>
</organism>
<feature type="domain" description="SnoaL-like" evidence="1">
    <location>
        <begin position="8"/>
        <end position="118"/>
    </location>
</feature>
<dbReference type="SUPFAM" id="SSF54427">
    <property type="entry name" value="NTF2-like"/>
    <property type="match status" value="1"/>
</dbReference>
<proteinExistence type="predicted"/>
<dbReference type="Proteomes" id="UP001496674">
    <property type="component" value="Chromosome"/>
</dbReference>
<dbReference type="EMBL" id="AP028055">
    <property type="protein sequence ID" value="BEH00328.1"/>
    <property type="molecule type" value="Genomic_DNA"/>
</dbReference>
<reference evidence="2 3" key="1">
    <citation type="submission" date="2023-04" db="EMBL/GenBank/DDBJ databases">
        <title>Draft genome sequence of acteroides sedimenti strain YN3PY1.</title>
        <authorList>
            <person name="Yoshida N."/>
        </authorList>
    </citation>
    <scope>NUCLEOTIDE SEQUENCE [LARGE SCALE GENOMIC DNA]</scope>
    <source>
        <strain evidence="2 3">YN3PY1</strain>
    </source>
</reference>